<dbReference type="AlphaFoldDB" id="A1HMI2"/>
<proteinExistence type="predicted"/>
<keyword evidence="3" id="KW-1185">Reference proteome</keyword>
<organism evidence="2 3">
    <name type="scientific">Thermosinus carboxydivorans Nor1</name>
    <dbReference type="NCBI Taxonomy" id="401526"/>
    <lineage>
        <taxon>Bacteria</taxon>
        <taxon>Bacillati</taxon>
        <taxon>Bacillota</taxon>
        <taxon>Negativicutes</taxon>
        <taxon>Selenomonadales</taxon>
        <taxon>Sporomusaceae</taxon>
        <taxon>Thermosinus</taxon>
    </lineage>
</organism>
<dbReference type="Pfam" id="PF13276">
    <property type="entry name" value="HTH_21"/>
    <property type="match status" value="1"/>
</dbReference>
<reference evidence="2 3" key="1">
    <citation type="submission" date="2007-01" db="EMBL/GenBank/DDBJ databases">
        <title>Annotation of the draft genome assembly of Thermosinus carboxydivorans Nor1.</title>
        <authorList>
            <consortium name="US DOE Joint Genome Institute (JGI-ORNL)"/>
            <person name="Larimer F."/>
            <person name="Land M."/>
            <person name="Hauser L."/>
        </authorList>
    </citation>
    <scope>NUCLEOTIDE SEQUENCE [LARGE SCALE GENOMIC DNA]</scope>
    <source>
        <strain evidence="2 3">Nor1</strain>
    </source>
</reference>
<accession>A1HMI2</accession>
<feature type="domain" description="HTH-like" evidence="1">
    <location>
        <begin position="12"/>
        <end position="53"/>
    </location>
</feature>
<evidence type="ECO:0000259" key="1">
    <source>
        <dbReference type="Pfam" id="PF13276"/>
    </source>
</evidence>
<dbReference type="Proteomes" id="UP000005139">
    <property type="component" value="Unassembled WGS sequence"/>
</dbReference>
<dbReference type="EMBL" id="AAWL01000001">
    <property type="protein sequence ID" value="EAX49051.1"/>
    <property type="molecule type" value="Genomic_DNA"/>
</dbReference>
<sequence length="84" mass="10307">MTSRLFELIAGKESIYGYRKLAKCLSLERELIINKKEVYPLCKELDILRPQRRNHIRIRHIRRLARNRTITKITDYHRLLYWPD</sequence>
<name>A1HMI2_9FIRM</name>
<reference evidence="2 3" key="2">
    <citation type="submission" date="2007-01" db="EMBL/GenBank/DDBJ databases">
        <title>Sequencing of the draft genome and assembly of Thermosinus carboxydivorans Nor1.</title>
        <authorList>
            <consortium name="US DOE Joint Genome Institute (JGI-PGF)"/>
            <person name="Copeland A."/>
            <person name="Lucas S."/>
            <person name="Lapidus A."/>
            <person name="Barry K."/>
            <person name="Glavina del Rio T."/>
            <person name="Dalin E."/>
            <person name="Tice H."/>
            <person name="Bruce D."/>
            <person name="Pitluck S."/>
            <person name="Richardson P."/>
        </authorList>
    </citation>
    <scope>NUCLEOTIDE SEQUENCE [LARGE SCALE GENOMIC DNA]</scope>
    <source>
        <strain evidence="2 3">Nor1</strain>
    </source>
</reference>
<evidence type="ECO:0000313" key="2">
    <source>
        <dbReference type="EMBL" id="EAX49051.1"/>
    </source>
</evidence>
<evidence type="ECO:0000313" key="3">
    <source>
        <dbReference type="Proteomes" id="UP000005139"/>
    </source>
</evidence>
<dbReference type="InterPro" id="IPR025948">
    <property type="entry name" value="HTH-like_dom"/>
</dbReference>
<gene>
    <name evidence="2" type="ORF">TcarDRAFT_2740</name>
</gene>
<dbReference type="eggNOG" id="COG2801">
    <property type="taxonomic scope" value="Bacteria"/>
</dbReference>
<comment type="caution">
    <text evidence="2">The sequence shown here is derived from an EMBL/GenBank/DDBJ whole genome shotgun (WGS) entry which is preliminary data.</text>
</comment>
<protein>
    <recommendedName>
        <fullName evidence="1">HTH-like domain-containing protein</fullName>
    </recommendedName>
</protein>